<dbReference type="Pfam" id="PF00067">
    <property type="entry name" value="p450"/>
    <property type="match status" value="1"/>
</dbReference>
<evidence type="ECO:0000313" key="9">
    <source>
        <dbReference type="EMBL" id="MBB5801379.1"/>
    </source>
</evidence>
<keyword evidence="2 7" id="KW-0349">Heme</keyword>
<dbReference type="PANTHER" id="PTHR24291">
    <property type="entry name" value="CYTOCHROME P450 FAMILY 4"/>
    <property type="match status" value="1"/>
</dbReference>
<accession>A0A7W9HFM3</accession>
<evidence type="ECO:0000256" key="7">
    <source>
        <dbReference type="PIRSR" id="PIRSR602403-1"/>
    </source>
</evidence>
<dbReference type="InterPro" id="IPR050196">
    <property type="entry name" value="Cytochrome_P450_Monoox"/>
</dbReference>
<dbReference type="GO" id="GO:0004497">
    <property type="term" value="F:monooxygenase activity"/>
    <property type="evidence" value="ECO:0007669"/>
    <property type="project" value="UniProtKB-KW"/>
</dbReference>
<evidence type="ECO:0000256" key="5">
    <source>
        <dbReference type="ARBA" id="ARBA00023004"/>
    </source>
</evidence>
<sequence>MARQAPGPRGEPILGNARRFQKDILTALQEGRREHGDVVRFVGIGPLFPVFLVAGPEGIKHVLQDKHQIYPKTPFVSDRWRALVGDGLICSEGDFWRRQRRLAQPAFHRQLITSFGQVMVDTTEEMLGEWDRSERSGATVDITSEMTRLALGVLGQALFAANWRADAKVMEHAVHVAIGEAYRKFEKFVSLPEWVPTPANRKFREAKADLDKIIYRVIRDRQADKGEHPNDLLESLMLATEDDGTGMTVEQVRNEVMTFMFGGHETVASGLTWALFLLSRHPEVTRKLMSEVDAVLGDRQPTVDDLAAMPYLECVVRESLRLYPPVSLISRTPTEDDEIAGYHVPKGSMVLLSAFVTHRHPEHWPNPEGFDPDRWADGKADGRHRYSWWPFSGGPRKCIGDAFGLMEMQLVIAMIVSRFQVSLIPGQPVLPRPGLTLGQQEPVLATLTKRSVRADAVPAPVPVEPVAARCPVMHD</sequence>
<keyword evidence="5 7" id="KW-0408">Iron</keyword>
<dbReference type="InterPro" id="IPR036396">
    <property type="entry name" value="Cyt_P450_sf"/>
</dbReference>
<keyword evidence="4 8" id="KW-0560">Oxidoreductase</keyword>
<feature type="binding site" description="axial binding residue" evidence="7">
    <location>
        <position position="398"/>
    </location>
    <ligand>
        <name>heme</name>
        <dbReference type="ChEBI" id="CHEBI:30413"/>
    </ligand>
    <ligandPart>
        <name>Fe</name>
        <dbReference type="ChEBI" id="CHEBI:18248"/>
    </ligandPart>
</feature>
<dbReference type="PANTHER" id="PTHR24291:SF50">
    <property type="entry name" value="BIFUNCTIONAL ALBAFLAVENONE MONOOXYGENASE_TERPENE SYNTHASE"/>
    <property type="match status" value="1"/>
</dbReference>
<organism evidence="9 10">
    <name type="scientific">Saccharothrix ecbatanensis</name>
    <dbReference type="NCBI Taxonomy" id="1105145"/>
    <lineage>
        <taxon>Bacteria</taxon>
        <taxon>Bacillati</taxon>
        <taxon>Actinomycetota</taxon>
        <taxon>Actinomycetes</taxon>
        <taxon>Pseudonocardiales</taxon>
        <taxon>Pseudonocardiaceae</taxon>
        <taxon>Saccharothrix</taxon>
    </lineage>
</organism>
<keyword evidence="6 8" id="KW-0503">Monooxygenase</keyword>
<dbReference type="GO" id="GO:0016705">
    <property type="term" value="F:oxidoreductase activity, acting on paired donors, with incorporation or reduction of molecular oxygen"/>
    <property type="evidence" value="ECO:0007669"/>
    <property type="project" value="InterPro"/>
</dbReference>
<proteinExistence type="inferred from homology"/>
<reference evidence="9 10" key="1">
    <citation type="submission" date="2020-08" db="EMBL/GenBank/DDBJ databases">
        <title>Sequencing the genomes of 1000 actinobacteria strains.</title>
        <authorList>
            <person name="Klenk H.-P."/>
        </authorList>
    </citation>
    <scope>NUCLEOTIDE SEQUENCE [LARGE SCALE GENOMIC DNA]</scope>
    <source>
        <strain evidence="9 10">DSM 45486</strain>
    </source>
</reference>
<evidence type="ECO:0000256" key="4">
    <source>
        <dbReference type="ARBA" id="ARBA00023002"/>
    </source>
</evidence>
<dbReference type="PRINTS" id="PR00385">
    <property type="entry name" value="P450"/>
</dbReference>
<dbReference type="AlphaFoldDB" id="A0A7W9HFM3"/>
<evidence type="ECO:0000256" key="8">
    <source>
        <dbReference type="RuleBase" id="RU000461"/>
    </source>
</evidence>
<dbReference type="GO" id="GO:0020037">
    <property type="term" value="F:heme binding"/>
    <property type="evidence" value="ECO:0007669"/>
    <property type="project" value="InterPro"/>
</dbReference>
<gene>
    <name evidence="9" type="ORF">F4560_001147</name>
</gene>
<evidence type="ECO:0000256" key="2">
    <source>
        <dbReference type="ARBA" id="ARBA00022617"/>
    </source>
</evidence>
<dbReference type="PROSITE" id="PS00086">
    <property type="entry name" value="CYTOCHROME_P450"/>
    <property type="match status" value="1"/>
</dbReference>
<dbReference type="PRINTS" id="PR00465">
    <property type="entry name" value="EP450IV"/>
</dbReference>
<comment type="caution">
    <text evidence="9">The sequence shown here is derived from an EMBL/GenBank/DDBJ whole genome shotgun (WGS) entry which is preliminary data.</text>
</comment>
<evidence type="ECO:0000256" key="3">
    <source>
        <dbReference type="ARBA" id="ARBA00022723"/>
    </source>
</evidence>
<dbReference type="CDD" id="cd20620">
    <property type="entry name" value="CYP132-like"/>
    <property type="match status" value="1"/>
</dbReference>
<protein>
    <submittedName>
        <fullName evidence="9">Cytochrome P450</fullName>
    </submittedName>
</protein>
<dbReference type="InterPro" id="IPR001128">
    <property type="entry name" value="Cyt_P450"/>
</dbReference>
<keyword evidence="3 7" id="KW-0479">Metal-binding</keyword>
<dbReference type="EMBL" id="JACHMO010000001">
    <property type="protein sequence ID" value="MBB5801379.1"/>
    <property type="molecule type" value="Genomic_DNA"/>
</dbReference>
<evidence type="ECO:0000256" key="1">
    <source>
        <dbReference type="ARBA" id="ARBA00010617"/>
    </source>
</evidence>
<dbReference type="Proteomes" id="UP000552097">
    <property type="component" value="Unassembled WGS sequence"/>
</dbReference>
<dbReference type="InterPro" id="IPR017972">
    <property type="entry name" value="Cyt_P450_CS"/>
</dbReference>
<dbReference type="Gene3D" id="1.10.630.10">
    <property type="entry name" value="Cytochrome P450"/>
    <property type="match status" value="1"/>
</dbReference>
<dbReference type="GO" id="GO:0005506">
    <property type="term" value="F:iron ion binding"/>
    <property type="evidence" value="ECO:0007669"/>
    <property type="project" value="InterPro"/>
</dbReference>
<name>A0A7W9HFM3_9PSEU</name>
<evidence type="ECO:0000256" key="6">
    <source>
        <dbReference type="ARBA" id="ARBA00023033"/>
    </source>
</evidence>
<comment type="cofactor">
    <cofactor evidence="7">
        <name>heme</name>
        <dbReference type="ChEBI" id="CHEBI:30413"/>
    </cofactor>
</comment>
<evidence type="ECO:0000313" key="10">
    <source>
        <dbReference type="Proteomes" id="UP000552097"/>
    </source>
</evidence>
<keyword evidence="10" id="KW-1185">Reference proteome</keyword>
<comment type="similarity">
    <text evidence="1 8">Belongs to the cytochrome P450 family.</text>
</comment>
<dbReference type="InterPro" id="IPR002403">
    <property type="entry name" value="Cyt_P450_E_grp-IV"/>
</dbReference>
<dbReference type="SUPFAM" id="SSF48264">
    <property type="entry name" value="Cytochrome P450"/>
    <property type="match status" value="1"/>
</dbReference>
<dbReference type="RefSeq" id="WP_184917121.1">
    <property type="nucleotide sequence ID" value="NZ_JACHMO010000001.1"/>
</dbReference>